<reference evidence="10 11" key="1">
    <citation type="submission" date="2022-09" db="EMBL/GenBank/DDBJ databases">
        <title>New species of Phenylobacterium.</title>
        <authorList>
            <person name="Mieszkin S."/>
        </authorList>
    </citation>
    <scope>NUCLEOTIDE SEQUENCE [LARGE SCALE GENOMIC DNA]</scope>
    <source>
        <strain evidence="10 11">HK31-G</strain>
    </source>
</reference>
<keyword evidence="4 8" id="KW-0812">Transmembrane</keyword>
<feature type="transmembrane region" description="Helical" evidence="8">
    <location>
        <begin position="62"/>
        <end position="82"/>
    </location>
</feature>
<evidence type="ECO:0000256" key="6">
    <source>
        <dbReference type="ARBA" id="ARBA00022989"/>
    </source>
</evidence>
<dbReference type="InterPro" id="IPR005829">
    <property type="entry name" value="Sugar_transporter_CS"/>
</dbReference>
<dbReference type="Pfam" id="PF00083">
    <property type="entry name" value="Sugar_tr"/>
    <property type="match status" value="2"/>
</dbReference>
<keyword evidence="5" id="KW-0769">Symport</keyword>
<comment type="subcellular location">
    <subcellularLocation>
        <location evidence="1">Cell membrane</location>
        <topology evidence="1">Multi-pass membrane protein</topology>
    </subcellularLocation>
</comment>
<feature type="transmembrane region" description="Helical" evidence="8">
    <location>
        <begin position="337"/>
        <end position="360"/>
    </location>
</feature>
<dbReference type="EMBL" id="JAOTJD010000046">
    <property type="protein sequence ID" value="MFD3266091.1"/>
    <property type="molecule type" value="Genomic_DNA"/>
</dbReference>
<feature type="domain" description="Major facilitator superfamily (MFS) profile" evidence="9">
    <location>
        <begin position="23"/>
        <end position="427"/>
    </location>
</feature>
<dbReference type="InterPro" id="IPR036259">
    <property type="entry name" value="MFS_trans_sf"/>
</dbReference>
<evidence type="ECO:0000259" key="9">
    <source>
        <dbReference type="PROSITE" id="PS50850"/>
    </source>
</evidence>
<comment type="caution">
    <text evidence="10">The sequence shown here is derived from an EMBL/GenBank/DDBJ whole genome shotgun (WGS) entry which is preliminary data.</text>
</comment>
<dbReference type="Proteomes" id="UP001598130">
    <property type="component" value="Unassembled WGS sequence"/>
</dbReference>
<dbReference type="InterPro" id="IPR020846">
    <property type="entry name" value="MFS_dom"/>
</dbReference>
<feature type="transmembrane region" description="Helical" evidence="8">
    <location>
        <begin position="372"/>
        <end position="393"/>
    </location>
</feature>
<evidence type="ECO:0000256" key="5">
    <source>
        <dbReference type="ARBA" id="ARBA00022847"/>
    </source>
</evidence>
<name>A0ABW6CWQ0_9CAUL</name>
<feature type="transmembrane region" description="Helical" evidence="8">
    <location>
        <begin position="405"/>
        <end position="423"/>
    </location>
</feature>
<accession>A0ABW6CWQ0</accession>
<evidence type="ECO:0000256" key="4">
    <source>
        <dbReference type="ARBA" id="ARBA00022692"/>
    </source>
</evidence>
<feature type="transmembrane region" description="Helical" evidence="8">
    <location>
        <begin position="282"/>
        <end position="299"/>
    </location>
</feature>
<keyword evidence="11" id="KW-1185">Reference proteome</keyword>
<dbReference type="InterPro" id="IPR051084">
    <property type="entry name" value="H+-coupled_symporters"/>
</dbReference>
<gene>
    <name evidence="10" type="ORF">OCL97_19205</name>
</gene>
<evidence type="ECO:0000313" key="11">
    <source>
        <dbReference type="Proteomes" id="UP001598130"/>
    </source>
</evidence>
<dbReference type="CDD" id="cd17367">
    <property type="entry name" value="MFS_KgtP"/>
    <property type="match status" value="1"/>
</dbReference>
<keyword evidence="3" id="KW-1003">Cell membrane</keyword>
<keyword evidence="6 8" id="KW-1133">Transmembrane helix</keyword>
<dbReference type="SUPFAM" id="SSF103473">
    <property type="entry name" value="MFS general substrate transporter"/>
    <property type="match status" value="1"/>
</dbReference>
<dbReference type="PANTHER" id="PTHR43528:SF5">
    <property type="entry name" value="PROLINE_BETAINE TRANSPORTER"/>
    <property type="match status" value="1"/>
</dbReference>
<organism evidence="10 11">
    <name type="scientific">Phenylobacterium ferrooxidans</name>
    <dbReference type="NCBI Taxonomy" id="2982689"/>
    <lineage>
        <taxon>Bacteria</taxon>
        <taxon>Pseudomonadati</taxon>
        <taxon>Pseudomonadota</taxon>
        <taxon>Alphaproteobacteria</taxon>
        <taxon>Caulobacterales</taxon>
        <taxon>Caulobacteraceae</taxon>
        <taxon>Phenylobacterium</taxon>
    </lineage>
</organism>
<evidence type="ECO:0000256" key="2">
    <source>
        <dbReference type="ARBA" id="ARBA00022448"/>
    </source>
</evidence>
<feature type="transmembrane region" description="Helical" evidence="8">
    <location>
        <begin position="164"/>
        <end position="183"/>
    </location>
</feature>
<evidence type="ECO:0000256" key="1">
    <source>
        <dbReference type="ARBA" id="ARBA00004651"/>
    </source>
</evidence>
<proteinExistence type="predicted"/>
<evidence type="ECO:0000256" key="8">
    <source>
        <dbReference type="SAM" id="Phobius"/>
    </source>
</evidence>
<dbReference type="PROSITE" id="PS00217">
    <property type="entry name" value="SUGAR_TRANSPORT_2"/>
    <property type="match status" value="1"/>
</dbReference>
<feature type="transmembrane region" description="Helical" evidence="8">
    <location>
        <begin position="195"/>
        <end position="214"/>
    </location>
</feature>
<dbReference type="Gene3D" id="1.20.1250.20">
    <property type="entry name" value="MFS general substrate transporter like domains"/>
    <property type="match status" value="2"/>
</dbReference>
<keyword evidence="2" id="KW-0813">Transport</keyword>
<protein>
    <submittedName>
        <fullName evidence="10">MFS transporter</fullName>
    </submittedName>
</protein>
<feature type="transmembrane region" description="Helical" evidence="8">
    <location>
        <begin position="311"/>
        <end position="331"/>
    </location>
</feature>
<feature type="transmembrane region" description="Helical" evidence="8">
    <location>
        <begin position="245"/>
        <end position="262"/>
    </location>
</feature>
<feature type="transmembrane region" description="Helical" evidence="8">
    <location>
        <begin position="94"/>
        <end position="117"/>
    </location>
</feature>
<evidence type="ECO:0000256" key="7">
    <source>
        <dbReference type="ARBA" id="ARBA00023136"/>
    </source>
</evidence>
<keyword evidence="7 8" id="KW-0472">Membrane</keyword>
<evidence type="ECO:0000256" key="3">
    <source>
        <dbReference type="ARBA" id="ARBA00022475"/>
    </source>
</evidence>
<dbReference type="RefSeq" id="WP_377371390.1">
    <property type="nucleotide sequence ID" value="NZ_JAOTJD010000046.1"/>
</dbReference>
<evidence type="ECO:0000313" key="10">
    <source>
        <dbReference type="EMBL" id="MFD3266091.1"/>
    </source>
</evidence>
<sequence>MVVDSPAESSVAPPVRAADRLRSILAGSAGNLVETYDWFVYAAFALYFAKVFFPDGDQTAQLLNTAAVFGVGFFARPVGAWLMGLYGDRVGRKAAMVASVSLMCLGSLIIALCPGYAEIGAWAPAILVTARILQGVSMGGEYGTSATYMSEMAGRDNRGFWSGIFYSTLIGGQLLAVGTLVALNALLSDDDMQAWGWRVPFFIGGALALAVFWFRRGMHETPSFHARSGERVSTWKLISTHPRESLLVIGLTAGGTLGYYTYSTYIQKFLVNTSGFSKDTATAITACALVVFMLAQPLYGALSDRIGRRPLLIAFGVAGVTLTWPILSTLAGTRDPLAAFAITAGALLIVAAYSSVNGVVKAELFPTEVRALGVALPYSLANALFGGTAEYVALWFKSKGHETWFFTYVTVVIGASLLVYIFMRDTRKHSRILED</sequence>
<dbReference type="PROSITE" id="PS50850">
    <property type="entry name" value="MFS"/>
    <property type="match status" value="1"/>
</dbReference>
<dbReference type="PANTHER" id="PTHR43528">
    <property type="entry name" value="ALPHA-KETOGLUTARATE PERMEASE"/>
    <property type="match status" value="1"/>
</dbReference>
<dbReference type="InterPro" id="IPR005828">
    <property type="entry name" value="MFS_sugar_transport-like"/>
</dbReference>